<evidence type="ECO:0000256" key="4">
    <source>
        <dbReference type="ARBA" id="ARBA00022691"/>
    </source>
</evidence>
<keyword evidence="4" id="KW-0949">S-adenosyl-L-methionine</keyword>
<organism evidence="5 6">
    <name type="scientific">Branchiostoma lanceolatum</name>
    <name type="common">Common lancelet</name>
    <name type="synonym">Amphioxus lanceolatum</name>
    <dbReference type="NCBI Taxonomy" id="7740"/>
    <lineage>
        <taxon>Eukaryota</taxon>
        <taxon>Metazoa</taxon>
        <taxon>Chordata</taxon>
        <taxon>Cephalochordata</taxon>
        <taxon>Leptocardii</taxon>
        <taxon>Amphioxiformes</taxon>
        <taxon>Branchiostomatidae</taxon>
        <taxon>Branchiostoma</taxon>
    </lineage>
</organism>
<sequence length="224" mass="24685">MAWLLEKVADTFAGGDVPGDRLLDVGTRPAIHNLISPARCFRSITCAEFCQANRVEVEKWVRDDGDAFDWDPIIKYVCKLEGTGNWKERKEALRNAIEAVVFCDVREKNPLGALTSDPYDVVSSVFTLCGVAKDRPDFSAVVSNVASLVKPGGTMVLVCDFGVTYYTDGTSTYPHCVLDAPYVKQVVEENGFGDVKDDVFLYTTPCPHSDAKGLVYVTARKLEE</sequence>
<dbReference type="GO" id="GO:0005829">
    <property type="term" value="C:cytosol"/>
    <property type="evidence" value="ECO:0007669"/>
    <property type="project" value="TreeGrafter"/>
</dbReference>
<dbReference type="Pfam" id="PF01234">
    <property type="entry name" value="NNMT_PNMT_TEMT"/>
    <property type="match status" value="1"/>
</dbReference>
<evidence type="ECO:0000313" key="6">
    <source>
        <dbReference type="Proteomes" id="UP000838412"/>
    </source>
</evidence>
<proteinExistence type="inferred from homology"/>
<comment type="similarity">
    <text evidence="1">Belongs to the class I-like SAM-binding methyltransferase superfamily. NNMT/PNMT/TEMT family.</text>
</comment>
<protein>
    <submittedName>
        <fullName evidence="5">NNMT protein</fullName>
    </submittedName>
</protein>
<reference evidence="5" key="1">
    <citation type="submission" date="2022-01" db="EMBL/GenBank/DDBJ databases">
        <authorList>
            <person name="Braso-Vives M."/>
        </authorList>
    </citation>
    <scope>NUCLEOTIDE SEQUENCE</scope>
</reference>
<dbReference type="Proteomes" id="UP000838412">
    <property type="component" value="Chromosome 7"/>
</dbReference>
<dbReference type="PANTHER" id="PTHR10867:SF17">
    <property type="entry name" value="NICOTINAMIDE N-METHYLTRANSFERASE"/>
    <property type="match status" value="1"/>
</dbReference>
<accession>A0A8K0F043</accession>
<gene>
    <name evidence="5" type="primary">NNMT</name>
    <name evidence="5" type="ORF">BLAG_LOCUS21754</name>
</gene>
<dbReference type="GO" id="GO:0008170">
    <property type="term" value="F:N-methyltransferase activity"/>
    <property type="evidence" value="ECO:0007669"/>
    <property type="project" value="TreeGrafter"/>
</dbReference>
<dbReference type="PROSITE" id="PS51681">
    <property type="entry name" value="SAM_MT_NNMT_PNMT_TEMT"/>
    <property type="match status" value="1"/>
</dbReference>
<evidence type="ECO:0000256" key="2">
    <source>
        <dbReference type="ARBA" id="ARBA00022603"/>
    </source>
</evidence>
<dbReference type="InterPro" id="IPR000940">
    <property type="entry name" value="NNMT_TEMT_trans"/>
</dbReference>
<dbReference type="GO" id="GO:0032259">
    <property type="term" value="P:methylation"/>
    <property type="evidence" value="ECO:0007669"/>
    <property type="project" value="UniProtKB-KW"/>
</dbReference>
<dbReference type="SUPFAM" id="SSF53335">
    <property type="entry name" value="S-adenosyl-L-methionine-dependent methyltransferases"/>
    <property type="match status" value="1"/>
</dbReference>
<evidence type="ECO:0000313" key="5">
    <source>
        <dbReference type="EMBL" id="CAH1268985.1"/>
    </source>
</evidence>
<name>A0A8K0F043_BRALA</name>
<dbReference type="OrthoDB" id="10050085at2759"/>
<dbReference type="EMBL" id="OV696692">
    <property type="protein sequence ID" value="CAH1268985.1"/>
    <property type="molecule type" value="Genomic_DNA"/>
</dbReference>
<dbReference type="Gene3D" id="3.40.50.150">
    <property type="entry name" value="Vaccinia Virus protein VP39"/>
    <property type="match status" value="1"/>
</dbReference>
<evidence type="ECO:0000256" key="3">
    <source>
        <dbReference type="ARBA" id="ARBA00022679"/>
    </source>
</evidence>
<dbReference type="PANTHER" id="PTHR10867">
    <property type="entry name" value="NNMT/PNMT/TEMT FAMILY MEMBER"/>
    <property type="match status" value="1"/>
</dbReference>
<evidence type="ECO:0000256" key="1">
    <source>
        <dbReference type="ARBA" id="ARBA00007996"/>
    </source>
</evidence>
<dbReference type="AlphaFoldDB" id="A0A8K0F043"/>
<dbReference type="InterPro" id="IPR029063">
    <property type="entry name" value="SAM-dependent_MTases_sf"/>
</dbReference>
<keyword evidence="2" id="KW-0489">Methyltransferase</keyword>
<keyword evidence="3" id="KW-0808">Transferase</keyword>
<keyword evidence="6" id="KW-1185">Reference proteome</keyword>